<organism evidence="3 4">
    <name type="scientific">Neoaquamicrobium microcysteis</name>
    <dbReference type="NCBI Taxonomy" id="2682781"/>
    <lineage>
        <taxon>Bacteria</taxon>
        <taxon>Pseudomonadati</taxon>
        <taxon>Pseudomonadota</taxon>
        <taxon>Alphaproteobacteria</taxon>
        <taxon>Hyphomicrobiales</taxon>
        <taxon>Phyllobacteriaceae</taxon>
        <taxon>Neoaquamicrobium</taxon>
    </lineage>
</organism>
<comment type="caution">
    <text evidence="3">The sequence shown here is derived from an EMBL/GenBank/DDBJ whole genome shotgun (WGS) entry which is preliminary data.</text>
</comment>
<evidence type="ECO:0000259" key="1">
    <source>
        <dbReference type="Pfam" id="PF03033"/>
    </source>
</evidence>
<feature type="domain" description="Erythromycin biosynthesis protein CIII-like C-terminal" evidence="2">
    <location>
        <begin position="266"/>
        <end position="358"/>
    </location>
</feature>
<protein>
    <submittedName>
        <fullName evidence="3">Glycosyltransferase family 1 protein</fullName>
    </submittedName>
</protein>
<gene>
    <name evidence="3" type="ORF">FY036_00570</name>
</gene>
<sequence>MRVLLATYGSRGDVEPMVALAVQLRTMGAQVSVCAPPDEEFKNLLARFDVPLVTFSKTWRSRSEGSSTAEDQIFSVDDHVASYIAVTYDTLAVAAEGCDMLVASGMLHFTARSVAELLGIPHRFAVFCPTLLNAQPWHGLVVAPINAHRASIGLLPMDNVHEFMFTGRPWLAADPTLAPLQAKAGQAIDRTGAWLLEDERPLSTELMRFLDAGPPPVYLGFGSMRVLNKDARVAIEAIRAQGFRVLLASGWSGLTPMDDQDDCFVVGEVNQQALFCRVAAVVHHGGAGTTTTAARTGTPQIVIPQTADQPYWADRVAELGIGAAQDGPLPNLVSLSKALEIVLHPDTRARAAAMADAVRTDGSAAAAELVFDAISQKQPS</sequence>
<feature type="domain" description="Glycosyltransferase family 28 N-terminal" evidence="1">
    <location>
        <begin position="3"/>
        <end position="74"/>
    </location>
</feature>
<evidence type="ECO:0000313" key="3">
    <source>
        <dbReference type="EMBL" id="TYR36781.1"/>
    </source>
</evidence>
<dbReference type="InterPro" id="IPR050426">
    <property type="entry name" value="Glycosyltransferase_28"/>
</dbReference>
<dbReference type="Pfam" id="PF06722">
    <property type="entry name" value="EryCIII-like_C"/>
    <property type="match status" value="1"/>
</dbReference>
<accession>A0A5D4H6V8</accession>
<dbReference type="InterPro" id="IPR002213">
    <property type="entry name" value="UDP_glucos_trans"/>
</dbReference>
<keyword evidence="4" id="KW-1185">Reference proteome</keyword>
<dbReference type="InterPro" id="IPR010610">
    <property type="entry name" value="EryCIII-like_C"/>
</dbReference>
<reference evidence="3 4" key="2">
    <citation type="submission" date="2019-09" db="EMBL/GenBank/DDBJ databases">
        <title>Mesorhizobium sp. MaA-C15 isolated from Microcystis aeruginosa.</title>
        <authorList>
            <person name="Jeong S.E."/>
            <person name="Jin H.M."/>
            <person name="Jeon C.O."/>
        </authorList>
    </citation>
    <scope>NUCLEOTIDE SEQUENCE [LARGE SCALE GENOMIC DNA]</scope>
    <source>
        <strain evidence="3 4">MaA-C15</strain>
    </source>
</reference>
<dbReference type="SUPFAM" id="SSF53756">
    <property type="entry name" value="UDP-Glycosyltransferase/glycogen phosphorylase"/>
    <property type="match status" value="1"/>
</dbReference>
<dbReference type="PANTHER" id="PTHR48050:SF13">
    <property type="entry name" value="STEROL 3-BETA-GLUCOSYLTRANSFERASE UGT80A2"/>
    <property type="match status" value="1"/>
</dbReference>
<reference evidence="3 4" key="1">
    <citation type="submission" date="2019-08" db="EMBL/GenBank/DDBJ databases">
        <authorList>
            <person name="Seo Y.L."/>
        </authorList>
    </citation>
    <scope>NUCLEOTIDE SEQUENCE [LARGE SCALE GENOMIC DNA]</scope>
    <source>
        <strain evidence="3 4">MaA-C15</strain>
    </source>
</reference>
<dbReference type="AlphaFoldDB" id="A0A5D4H6V8"/>
<dbReference type="InterPro" id="IPR004276">
    <property type="entry name" value="GlycoTrans_28_N"/>
</dbReference>
<proteinExistence type="predicted"/>
<dbReference type="Gene3D" id="3.40.50.2000">
    <property type="entry name" value="Glycogen Phosphorylase B"/>
    <property type="match status" value="2"/>
</dbReference>
<dbReference type="EMBL" id="VSZS01000042">
    <property type="protein sequence ID" value="TYR36781.1"/>
    <property type="molecule type" value="Genomic_DNA"/>
</dbReference>
<dbReference type="GO" id="GO:0008194">
    <property type="term" value="F:UDP-glycosyltransferase activity"/>
    <property type="evidence" value="ECO:0007669"/>
    <property type="project" value="InterPro"/>
</dbReference>
<dbReference type="PANTHER" id="PTHR48050">
    <property type="entry name" value="STEROL 3-BETA-GLUCOSYLTRANSFERASE"/>
    <property type="match status" value="1"/>
</dbReference>
<dbReference type="GO" id="GO:0033072">
    <property type="term" value="P:vancomycin biosynthetic process"/>
    <property type="evidence" value="ECO:0007669"/>
    <property type="project" value="UniProtKB-ARBA"/>
</dbReference>
<dbReference type="OrthoDB" id="9805366at2"/>
<dbReference type="Proteomes" id="UP000323258">
    <property type="component" value="Unassembled WGS sequence"/>
</dbReference>
<dbReference type="Pfam" id="PF03033">
    <property type="entry name" value="Glyco_transf_28"/>
    <property type="match status" value="1"/>
</dbReference>
<name>A0A5D4H6V8_9HYPH</name>
<evidence type="ECO:0000313" key="4">
    <source>
        <dbReference type="Proteomes" id="UP000323258"/>
    </source>
</evidence>
<dbReference type="RefSeq" id="WP_148912781.1">
    <property type="nucleotide sequence ID" value="NZ_VSZS01000042.1"/>
</dbReference>
<dbReference type="FunFam" id="3.40.50.2000:FF:000009">
    <property type="entry name" value="Sterol 3-beta-glucosyltransferase UGT80A2"/>
    <property type="match status" value="1"/>
</dbReference>
<dbReference type="CDD" id="cd03784">
    <property type="entry name" value="GT1_Gtf-like"/>
    <property type="match status" value="1"/>
</dbReference>
<dbReference type="GO" id="GO:0016758">
    <property type="term" value="F:hexosyltransferase activity"/>
    <property type="evidence" value="ECO:0007669"/>
    <property type="project" value="InterPro"/>
</dbReference>
<keyword evidence="3" id="KW-0808">Transferase</keyword>
<evidence type="ECO:0000259" key="2">
    <source>
        <dbReference type="Pfam" id="PF06722"/>
    </source>
</evidence>
<dbReference type="GO" id="GO:0005975">
    <property type="term" value="P:carbohydrate metabolic process"/>
    <property type="evidence" value="ECO:0007669"/>
    <property type="project" value="InterPro"/>
</dbReference>